<feature type="transmembrane region" description="Helical" evidence="1">
    <location>
        <begin position="63"/>
        <end position="91"/>
    </location>
</feature>
<accession>A0A2I8VQX4</accession>
<evidence type="ECO:0000313" key="2">
    <source>
        <dbReference type="EMBL" id="AUV83549.1"/>
    </source>
</evidence>
<reference evidence="2 3" key="1">
    <citation type="submission" date="2018-01" db="EMBL/GenBank/DDBJ databases">
        <title>Complete genome sequence of Salinigranum rubrum GX10T, an extremely halophilic archaeon isolated from a marine solar saltern.</title>
        <authorList>
            <person name="Han S."/>
        </authorList>
    </citation>
    <scope>NUCLEOTIDE SEQUENCE [LARGE SCALE GENOMIC DNA]</scope>
    <source>
        <strain evidence="2 3">GX10</strain>
    </source>
</reference>
<dbReference type="EMBL" id="CP026309">
    <property type="protein sequence ID" value="AUV83549.1"/>
    <property type="molecule type" value="Genomic_DNA"/>
</dbReference>
<protein>
    <submittedName>
        <fullName evidence="2">Uncharacterized protein</fullName>
    </submittedName>
</protein>
<gene>
    <name evidence="2" type="ORF">C2R22_19455</name>
</gene>
<dbReference type="Proteomes" id="UP000236584">
    <property type="component" value="Chromosome"/>
</dbReference>
<dbReference type="AlphaFoldDB" id="A0A2I8VQX4"/>
<evidence type="ECO:0000256" key="1">
    <source>
        <dbReference type="SAM" id="Phobius"/>
    </source>
</evidence>
<keyword evidence="1" id="KW-0812">Transmembrane</keyword>
<sequence length="167" mass="17279">MNRSVLRLLGPRRRISLWRALGPGAWFSVALWSVVALLALGTYRNPGFITRLTSAGGVGEAASLLFGVVSPALLPVVVAGVACVVLPLRLLREVRRAFRGRRRYGSHGYHDHNHGYHDGVVTGGFDPDDAAGALLGGGLLGGGLLGGVADAFDGDDGDGGGGHDGDE</sequence>
<keyword evidence="3" id="KW-1185">Reference proteome</keyword>
<evidence type="ECO:0000313" key="3">
    <source>
        <dbReference type="Proteomes" id="UP000236584"/>
    </source>
</evidence>
<keyword evidence="1" id="KW-1133">Transmembrane helix</keyword>
<dbReference type="RefSeq" id="WP_103427238.1">
    <property type="nucleotide sequence ID" value="NZ_CP026309.1"/>
</dbReference>
<organism evidence="2 3">
    <name type="scientific">Salinigranum rubrum</name>
    <dbReference type="NCBI Taxonomy" id="755307"/>
    <lineage>
        <taxon>Archaea</taxon>
        <taxon>Methanobacteriati</taxon>
        <taxon>Methanobacteriota</taxon>
        <taxon>Stenosarchaea group</taxon>
        <taxon>Halobacteria</taxon>
        <taxon>Halobacteriales</taxon>
        <taxon>Haloferacaceae</taxon>
        <taxon>Salinigranum</taxon>
    </lineage>
</organism>
<name>A0A2I8VQX4_9EURY</name>
<dbReference type="KEGG" id="srub:C2R22_19455"/>
<dbReference type="GeneID" id="35594317"/>
<keyword evidence="1" id="KW-0472">Membrane</keyword>
<feature type="transmembrane region" description="Helical" evidence="1">
    <location>
        <begin position="21"/>
        <end position="43"/>
    </location>
</feature>
<proteinExistence type="predicted"/>